<evidence type="ECO:0000313" key="11">
    <source>
        <dbReference type="Proteomes" id="UP000287033"/>
    </source>
</evidence>
<keyword evidence="11" id="KW-1185">Reference proteome</keyword>
<dbReference type="Gene3D" id="1.20.900.10">
    <property type="entry name" value="Dbl homology (DH) domain"/>
    <property type="match status" value="1"/>
</dbReference>
<dbReference type="PRINTS" id="PR00401">
    <property type="entry name" value="SH2DOMAIN"/>
</dbReference>
<name>A0A401RL76_CHIPU</name>
<dbReference type="GO" id="GO:0046872">
    <property type="term" value="F:metal ion binding"/>
    <property type="evidence" value="ECO:0007669"/>
    <property type="project" value="UniProtKB-KW"/>
</dbReference>
<keyword evidence="2" id="KW-0479">Metal-binding</keyword>
<evidence type="ECO:0000256" key="3">
    <source>
        <dbReference type="ARBA" id="ARBA00022833"/>
    </source>
</evidence>
<keyword evidence="4" id="KW-0727">SH2 domain</keyword>
<dbReference type="SUPFAM" id="SSF50044">
    <property type="entry name" value="SH3-domain"/>
    <property type="match status" value="1"/>
</dbReference>
<organism evidence="10 11">
    <name type="scientific">Chiloscyllium punctatum</name>
    <name type="common">Brownbanded bambooshark</name>
    <name type="synonym">Hemiscyllium punctatum</name>
    <dbReference type="NCBI Taxonomy" id="137246"/>
    <lineage>
        <taxon>Eukaryota</taxon>
        <taxon>Metazoa</taxon>
        <taxon>Chordata</taxon>
        <taxon>Craniata</taxon>
        <taxon>Vertebrata</taxon>
        <taxon>Chondrichthyes</taxon>
        <taxon>Elasmobranchii</taxon>
        <taxon>Galeomorphii</taxon>
        <taxon>Galeoidea</taxon>
        <taxon>Orectolobiformes</taxon>
        <taxon>Hemiscylliidae</taxon>
        <taxon>Chiloscyllium</taxon>
    </lineage>
</organism>
<dbReference type="SMART" id="SM00109">
    <property type="entry name" value="C1"/>
    <property type="match status" value="1"/>
</dbReference>
<accession>A0A401RL76</accession>
<dbReference type="FunFam" id="3.30.60.20:FF:000015">
    <property type="entry name" value="Vav guanine nucleotide exchange factor 1"/>
    <property type="match status" value="1"/>
</dbReference>
<dbReference type="PROSITE" id="PS50081">
    <property type="entry name" value="ZF_DAG_PE_2"/>
    <property type="match status" value="1"/>
</dbReference>
<dbReference type="Pfam" id="PF00130">
    <property type="entry name" value="C1_1"/>
    <property type="match status" value="1"/>
</dbReference>
<protein>
    <submittedName>
        <fullName evidence="10">Uncharacterized protein</fullName>
    </submittedName>
</protein>
<dbReference type="InterPro" id="IPR002219">
    <property type="entry name" value="PKC_DAG/PE"/>
</dbReference>
<dbReference type="SUPFAM" id="SSF55550">
    <property type="entry name" value="SH2 domain"/>
    <property type="match status" value="1"/>
</dbReference>
<dbReference type="Pfam" id="PF07653">
    <property type="entry name" value="SH3_2"/>
    <property type="match status" value="1"/>
</dbReference>
<evidence type="ECO:0000259" key="7">
    <source>
        <dbReference type="PROSITE" id="PS50002"/>
    </source>
</evidence>
<dbReference type="PROSITE" id="PS50010">
    <property type="entry name" value="DH_2"/>
    <property type="match status" value="1"/>
</dbReference>
<dbReference type="Gene3D" id="1.10.418.10">
    <property type="entry name" value="Calponin-like domain"/>
    <property type="match status" value="1"/>
</dbReference>
<dbReference type="InterPro" id="IPR036872">
    <property type="entry name" value="CH_dom_sf"/>
</dbReference>
<dbReference type="Gene3D" id="2.30.30.40">
    <property type="entry name" value="SH3 Domains"/>
    <property type="match status" value="1"/>
</dbReference>
<dbReference type="PROSITE" id="PS50002">
    <property type="entry name" value="SH3"/>
    <property type="match status" value="1"/>
</dbReference>
<dbReference type="STRING" id="137246.A0A401RL76"/>
<evidence type="ECO:0000259" key="8">
    <source>
        <dbReference type="PROSITE" id="PS50010"/>
    </source>
</evidence>
<evidence type="ECO:0000259" key="9">
    <source>
        <dbReference type="PROSITE" id="PS50081"/>
    </source>
</evidence>
<sequence length="447" mass="50456">MADLRLIGQFHVDKGQSLARSPRCARPDSLTDDDISLFQVIDTLSSLSHTAIAQSTGIRPFPTEQAVDDEDVYKSLADLIDEASVGDDEDLYDCVYGDDEGDEVYEDLMKIEAVQAPVRTLLLIYGDYCSQVENAIKCLDEISKSRQDLRLKLEECANRANNGKFTLRDLLVVPMQRVLKSNIRPENGNSNSHTFSMHSFERVTYCSACRMLLRGIFYQGYLCTRCGAGAHKECLGRVGICSKAAGLPKMQVVRRYNGTPQPPGNTGPALHIQLGDILEVICAEAHSTWWQGKNLTTREIGFFPSDSVKPLPCVPKPTDYSGFPWYAGPMERLQAENELINRGSSTFLIRQRVKECGEYAISVKYNNEVKHIKIISRDSSFHIAENKRFHALTELVEYYKYHSLKEGFRSLDTTLRYPYKDPEDGPIQRAHHGRGHCEYLHHLVPVI</sequence>
<dbReference type="SUPFAM" id="SSF48065">
    <property type="entry name" value="DBL homology domain (DH-domain)"/>
    <property type="match status" value="1"/>
</dbReference>
<dbReference type="Gene3D" id="3.30.60.20">
    <property type="match status" value="1"/>
</dbReference>
<dbReference type="InterPro" id="IPR036028">
    <property type="entry name" value="SH3-like_dom_sf"/>
</dbReference>
<feature type="domain" description="SH3" evidence="7">
    <location>
        <begin position="245"/>
        <end position="313"/>
    </location>
</feature>
<feature type="domain" description="SH2" evidence="6">
    <location>
        <begin position="325"/>
        <end position="419"/>
    </location>
</feature>
<dbReference type="EMBL" id="BEZZ01003107">
    <property type="protein sequence ID" value="GCC18902.1"/>
    <property type="molecule type" value="Genomic_DNA"/>
</dbReference>
<dbReference type="PANTHER" id="PTHR45818:SF1">
    <property type="entry name" value="GUANINE NUCLEOTIDE EXCHANGE FACTOR VAV3"/>
    <property type="match status" value="1"/>
</dbReference>
<dbReference type="InterPro" id="IPR001452">
    <property type="entry name" value="SH3_domain"/>
</dbReference>
<dbReference type="Gene3D" id="3.30.505.10">
    <property type="entry name" value="SH2 domain"/>
    <property type="match status" value="1"/>
</dbReference>
<dbReference type="OrthoDB" id="5340910at2759"/>
<dbReference type="GO" id="GO:0005085">
    <property type="term" value="F:guanyl-nucleotide exchange factor activity"/>
    <property type="evidence" value="ECO:0007669"/>
    <property type="project" value="InterPro"/>
</dbReference>
<reference evidence="10 11" key="1">
    <citation type="journal article" date="2018" name="Nat. Ecol. Evol.">
        <title>Shark genomes provide insights into elasmobranch evolution and the origin of vertebrates.</title>
        <authorList>
            <person name="Hara Y"/>
            <person name="Yamaguchi K"/>
            <person name="Onimaru K"/>
            <person name="Kadota M"/>
            <person name="Koyanagi M"/>
            <person name="Keeley SD"/>
            <person name="Tatsumi K"/>
            <person name="Tanaka K"/>
            <person name="Motone F"/>
            <person name="Kageyama Y"/>
            <person name="Nozu R"/>
            <person name="Adachi N"/>
            <person name="Nishimura O"/>
            <person name="Nakagawa R"/>
            <person name="Tanegashima C"/>
            <person name="Kiyatake I"/>
            <person name="Matsumoto R"/>
            <person name="Murakumo K"/>
            <person name="Nishida K"/>
            <person name="Terakita A"/>
            <person name="Kuratani S"/>
            <person name="Sato K"/>
            <person name="Hyodo S Kuraku.S."/>
        </authorList>
    </citation>
    <scope>NUCLEOTIDE SEQUENCE [LARGE SCALE GENOMIC DNA]</scope>
</reference>
<dbReference type="GO" id="GO:0005737">
    <property type="term" value="C:cytoplasm"/>
    <property type="evidence" value="ECO:0007669"/>
    <property type="project" value="TreeGrafter"/>
</dbReference>
<evidence type="ECO:0000259" key="6">
    <source>
        <dbReference type="PROSITE" id="PS50001"/>
    </source>
</evidence>
<dbReference type="Pfam" id="PF00621">
    <property type="entry name" value="RhoGEF"/>
    <property type="match status" value="1"/>
</dbReference>
<dbReference type="PANTHER" id="PTHR45818">
    <property type="entry name" value="PROTEIN VAV"/>
    <property type="match status" value="1"/>
</dbReference>
<dbReference type="InterPro" id="IPR035899">
    <property type="entry name" value="DBL_dom_sf"/>
</dbReference>
<dbReference type="GO" id="GO:0016477">
    <property type="term" value="P:cell migration"/>
    <property type="evidence" value="ECO:0007669"/>
    <property type="project" value="TreeGrafter"/>
</dbReference>
<dbReference type="FunFam" id="3.30.505.10:FF:000024">
    <property type="entry name" value="Vav guanine nucleotide exchange factor 2"/>
    <property type="match status" value="1"/>
</dbReference>
<evidence type="ECO:0000256" key="2">
    <source>
        <dbReference type="ARBA" id="ARBA00022723"/>
    </source>
</evidence>
<dbReference type="SMART" id="SM00252">
    <property type="entry name" value="SH2"/>
    <property type="match status" value="1"/>
</dbReference>
<keyword evidence="1 5" id="KW-0728">SH3 domain</keyword>
<proteinExistence type="predicted"/>
<feature type="domain" description="DH" evidence="8">
    <location>
        <begin position="1"/>
        <end position="180"/>
    </location>
</feature>
<dbReference type="GO" id="GO:0005886">
    <property type="term" value="C:plasma membrane"/>
    <property type="evidence" value="ECO:0007669"/>
    <property type="project" value="TreeGrafter"/>
</dbReference>
<dbReference type="InterPro" id="IPR046349">
    <property type="entry name" value="C1-like_sf"/>
</dbReference>
<evidence type="ECO:0000256" key="5">
    <source>
        <dbReference type="PROSITE-ProRule" id="PRU00192"/>
    </source>
</evidence>
<dbReference type="PROSITE" id="PS50001">
    <property type="entry name" value="SH2"/>
    <property type="match status" value="1"/>
</dbReference>
<dbReference type="PROSITE" id="PS00479">
    <property type="entry name" value="ZF_DAG_PE_1"/>
    <property type="match status" value="1"/>
</dbReference>
<dbReference type="InterPro" id="IPR036860">
    <property type="entry name" value="SH2_dom_sf"/>
</dbReference>
<feature type="domain" description="Phorbol-ester/DAG-type" evidence="9">
    <location>
        <begin position="192"/>
        <end position="241"/>
    </location>
</feature>
<dbReference type="Pfam" id="PF00017">
    <property type="entry name" value="SH2"/>
    <property type="match status" value="1"/>
</dbReference>
<gene>
    <name evidence="10" type="ORF">chiPu_0020923</name>
</gene>
<dbReference type="AlphaFoldDB" id="A0A401RL76"/>
<evidence type="ECO:0000256" key="1">
    <source>
        <dbReference type="ARBA" id="ARBA00022443"/>
    </source>
</evidence>
<keyword evidence="3" id="KW-0862">Zinc</keyword>
<evidence type="ECO:0000256" key="4">
    <source>
        <dbReference type="PROSITE-ProRule" id="PRU00191"/>
    </source>
</evidence>
<comment type="caution">
    <text evidence="10">The sequence shown here is derived from an EMBL/GenBank/DDBJ whole genome shotgun (WGS) entry which is preliminary data.</text>
</comment>
<evidence type="ECO:0000313" key="10">
    <source>
        <dbReference type="EMBL" id="GCC18902.1"/>
    </source>
</evidence>
<dbReference type="Proteomes" id="UP000287033">
    <property type="component" value="Unassembled WGS sequence"/>
</dbReference>
<dbReference type="SMART" id="SM00326">
    <property type="entry name" value="SH3"/>
    <property type="match status" value="1"/>
</dbReference>
<dbReference type="InterPro" id="IPR000219">
    <property type="entry name" value="DH_dom"/>
</dbReference>
<dbReference type="InterPro" id="IPR000980">
    <property type="entry name" value="SH2"/>
</dbReference>
<dbReference type="SUPFAM" id="SSF57889">
    <property type="entry name" value="Cysteine-rich domain"/>
    <property type="match status" value="1"/>
</dbReference>